<proteinExistence type="inferred from homology"/>
<dbReference type="Gene3D" id="3.40.50.1820">
    <property type="entry name" value="alpha/beta hydrolase"/>
    <property type="match status" value="1"/>
</dbReference>
<dbReference type="InterPro" id="IPR000073">
    <property type="entry name" value="AB_hydrolase_1"/>
</dbReference>
<keyword evidence="2" id="KW-0732">Signal</keyword>
<comment type="similarity">
    <text evidence="1">Belongs to the peptidase S33 family.</text>
</comment>
<name>A0AAU6U9M5_UNCXX</name>
<keyword evidence="3 5" id="KW-0378">Hydrolase</keyword>
<evidence type="ECO:0000259" key="4">
    <source>
        <dbReference type="Pfam" id="PF00561"/>
    </source>
</evidence>
<reference evidence="5" key="1">
    <citation type="submission" date="2022-03" db="EMBL/GenBank/DDBJ databases">
        <title>Sea Food Isolates.</title>
        <authorList>
            <person name="Li c."/>
        </authorList>
    </citation>
    <scope>NUCLEOTIDE SEQUENCE</scope>
    <source>
        <strain evidence="5">19CA06SA08-2</strain>
    </source>
</reference>
<protein>
    <submittedName>
        <fullName evidence="5">Alpha/beta hydrolase</fullName>
    </submittedName>
</protein>
<dbReference type="PANTHER" id="PTHR43248:SF29">
    <property type="entry name" value="TRIPEPTIDYL AMINOPEPTIDASE"/>
    <property type="match status" value="1"/>
</dbReference>
<accession>A0AAU6U9M5</accession>
<organism evidence="5">
    <name type="scientific">bacterium 19CA06SA08-2</name>
    <dbReference type="NCBI Taxonomy" id="2920658"/>
    <lineage>
        <taxon>Bacteria</taxon>
    </lineage>
</organism>
<dbReference type="EMBL" id="CP095353">
    <property type="protein sequence ID" value="XAG70909.1"/>
    <property type="molecule type" value="Genomic_DNA"/>
</dbReference>
<evidence type="ECO:0000256" key="3">
    <source>
        <dbReference type="ARBA" id="ARBA00022801"/>
    </source>
</evidence>
<dbReference type="InterPro" id="IPR051601">
    <property type="entry name" value="Serine_prot/Carboxylest_S33"/>
</dbReference>
<dbReference type="PROSITE" id="PS51257">
    <property type="entry name" value="PROKAR_LIPOPROTEIN"/>
    <property type="match status" value="1"/>
</dbReference>
<dbReference type="InterPro" id="IPR029058">
    <property type="entry name" value="AB_hydrolase_fold"/>
</dbReference>
<dbReference type="Pfam" id="PF00561">
    <property type="entry name" value="Abhydrolase_1"/>
    <property type="match status" value="1"/>
</dbReference>
<dbReference type="GO" id="GO:0016787">
    <property type="term" value="F:hydrolase activity"/>
    <property type="evidence" value="ECO:0007669"/>
    <property type="project" value="UniProtKB-KW"/>
</dbReference>
<dbReference type="AlphaFoldDB" id="A0AAU6U9M5"/>
<evidence type="ECO:0000313" key="5">
    <source>
        <dbReference type="EMBL" id="XAG70909.1"/>
    </source>
</evidence>
<dbReference type="SUPFAM" id="SSF53474">
    <property type="entry name" value="alpha/beta-Hydrolases"/>
    <property type="match status" value="1"/>
</dbReference>
<evidence type="ECO:0000256" key="1">
    <source>
        <dbReference type="ARBA" id="ARBA00010088"/>
    </source>
</evidence>
<dbReference type="PANTHER" id="PTHR43248">
    <property type="entry name" value="2-SUCCINYL-6-HYDROXY-2,4-CYCLOHEXADIENE-1-CARBOXYLATE SYNTHASE"/>
    <property type="match status" value="1"/>
</dbReference>
<feature type="domain" description="AB hydrolase-1" evidence="4">
    <location>
        <begin position="157"/>
        <end position="541"/>
    </location>
</feature>
<sequence>MKYTLMISLLAPTLLAGCELEKKEDPPFKGQHITAAYDTGVVCRQLQQEWQQDDIASQLSCHYLTVPLDYDKEWVDVKQTKWEKRPAPTTATSFLSGNTTRFSSPSWSDSTTRFSTPSWSNGIDLGQVKQETRKVKGDTIDLFYVHYRATGDYRGTLFFNPGGPTSATPDLGTLLDMLRSANPAILEHYDIVTLDPRGAGYSALGHELRSCLLTDKSGIRPDMTPAQLARVFATSDKGALLALQSGDDQGKAFSAALQERCGEQFRRYAPHLGSQAIVQDMDRLRQHLGRDRITPITFSYGTRLAALYAARYPSHVANLVVDSPMSPTESRYPAIFRGDAENANRILEWRFGTEALQRSMVVTRQVRDSGRYVDNQGNVLDRTHWEDVMSDAISGSQHADQLAFWQQDDAGPLLARLTQEQDGDTPYQDLLEMPFFSTIHCTDNSEPYGWQALDAEDAAFQGAGALLLAKSFHTCADWPYPRQPIATVGAGEIKLPADAKALVLGAEFDPNTPFEGARQMQAAFGSAARLVRVEQSNRHGQLYSSQCARNALSTLLLGDRQTLMREQSCKAD</sequence>
<gene>
    <name evidence="5" type="ORF">MRM75_08110</name>
</gene>
<evidence type="ECO:0000256" key="2">
    <source>
        <dbReference type="ARBA" id="ARBA00022729"/>
    </source>
</evidence>